<dbReference type="Proteomes" id="UP000465031">
    <property type="component" value="Chromosome"/>
</dbReference>
<reference evidence="3" key="3">
    <citation type="submission" date="2019-12" db="EMBL/GenBank/DDBJ databases">
        <title>Complete and Draft Genome Sequences of New Strains and Members of Some Known Species of the Genus Rathayibacter isolated from Plants.</title>
        <authorList>
            <person name="Tarlachkov S.V."/>
            <person name="Starodumova I.P."/>
            <person name="Dorofeeva L.V."/>
            <person name="Prisyazhnaya N.V."/>
            <person name="Leyn S.A."/>
            <person name="Zlamal J.E."/>
            <person name="Elane M.L."/>
            <person name="Osterman A.L."/>
            <person name="Nadler S.A."/>
            <person name="Subbotin S.A."/>
            <person name="Evtushenko L.I."/>
        </authorList>
    </citation>
    <scope>NUCLEOTIDE SEQUENCE</scope>
    <source>
        <strain evidence="3">VKM Ac-2761</strain>
    </source>
</reference>
<dbReference type="KEGG" id="rte:GSU10_11100"/>
<dbReference type="Proteomes" id="UP000076717">
    <property type="component" value="Unassembled WGS sequence"/>
</dbReference>
<gene>
    <name evidence="2" type="ORF">ACH61_00540</name>
    <name evidence="3" type="ORF">GSU10_11100</name>
</gene>
<dbReference type="OrthoDB" id="9808897at2"/>
<evidence type="ECO:0000313" key="2">
    <source>
        <dbReference type="EMBL" id="KZX22299.1"/>
    </source>
</evidence>
<dbReference type="EMBL" id="LIIN01000010">
    <property type="protein sequence ID" value="KZX22299.1"/>
    <property type="molecule type" value="Genomic_DNA"/>
</dbReference>
<evidence type="ECO:0000256" key="1">
    <source>
        <dbReference type="SAM" id="MobiDB-lite"/>
    </source>
</evidence>
<dbReference type="InterPro" id="IPR006311">
    <property type="entry name" value="TAT_signal"/>
</dbReference>
<evidence type="ECO:0000313" key="3">
    <source>
        <dbReference type="EMBL" id="QHC56124.1"/>
    </source>
</evidence>
<dbReference type="PROSITE" id="PS51318">
    <property type="entry name" value="TAT"/>
    <property type="match status" value="1"/>
</dbReference>
<reference evidence="2 4" key="1">
    <citation type="submission" date="2015-08" db="EMBL/GenBank/DDBJ databases">
        <title>Draft Genome Sequence of Rathayibacter sp. Strain VKM Ac-2596 Isolated from Leaf Gall Induced by Plant-Parasitic Nematodes.</title>
        <authorList>
            <person name="Vasilenko O.V."/>
            <person name="Starodumova I.P."/>
            <person name="Tarlachkov S.V."/>
            <person name="Dorofeeva L.V."/>
            <person name="Evtushenko L.I."/>
        </authorList>
    </citation>
    <scope>NUCLEOTIDE SEQUENCE [LARGE SCALE GENOMIC DNA]</scope>
    <source>
        <strain evidence="2 4">VKM Ac-2596</strain>
    </source>
</reference>
<evidence type="ECO:0000313" key="4">
    <source>
        <dbReference type="Proteomes" id="UP000076717"/>
    </source>
</evidence>
<keyword evidence="4" id="KW-1185">Reference proteome</keyword>
<organism evidence="2 4">
    <name type="scientific">Rathayibacter tanaceti</name>
    <dbReference type="NCBI Taxonomy" id="1671680"/>
    <lineage>
        <taxon>Bacteria</taxon>
        <taxon>Bacillati</taxon>
        <taxon>Actinomycetota</taxon>
        <taxon>Actinomycetes</taxon>
        <taxon>Micrococcales</taxon>
        <taxon>Microbacteriaceae</taxon>
        <taxon>Rathayibacter</taxon>
    </lineage>
</organism>
<proteinExistence type="predicted"/>
<dbReference type="EMBL" id="CP047186">
    <property type="protein sequence ID" value="QHC56124.1"/>
    <property type="molecule type" value="Genomic_DNA"/>
</dbReference>
<dbReference type="AlphaFoldDB" id="A0A162GJM1"/>
<feature type="region of interest" description="Disordered" evidence="1">
    <location>
        <begin position="1"/>
        <end position="24"/>
    </location>
</feature>
<accession>A0A162GJM1</accession>
<evidence type="ECO:0000313" key="5">
    <source>
        <dbReference type="Proteomes" id="UP000465031"/>
    </source>
</evidence>
<protein>
    <submittedName>
        <fullName evidence="2">Uncharacterized protein</fullName>
    </submittedName>
</protein>
<name>A0A162GJM1_9MICO</name>
<sequence length="248" mass="25912">MTQHSDTPATGADETPTTGNGRLNRRTIVKSAAWSIPVIAGATAAPLAAASTTPCVGRAEVVSAGYIRDSSDGWLGELQSNASGARLGIGVVLPGSRMKSNVAYRNPTNCAWTGTVRIQIDLPVAILAANPSSEQGWAISNGGDYVRDGLTYRRFYFTGTLSLAAGATFQSGVNWTLNDLATLRTNLGATDTPQRWTQLPATSRSAGWRFTNPGGSIVIDGAVAQSGGYNNQLAQNAGFWIHANQVAA</sequence>
<dbReference type="RefSeq" id="WP_068208178.1">
    <property type="nucleotide sequence ID" value="NZ_CP047186.1"/>
</dbReference>
<reference evidence="5" key="2">
    <citation type="submission" date="2019-12" db="EMBL/GenBank/DDBJ databases">
        <title>Complete and draft genome sequences of new strains and members of some known species of the genus Rathayibacter isolated from plants.</title>
        <authorList>
            <person name="Tarlachkov S.V."/>
            <person name="Starodumova I.P."/>
            <person name="Dorofeeva L.V."/>
            <person name="Prisyazhnaya N.V."/>
            <person name="Leyn S."/>
            <person name="Zlamal J."/>
            <person name="Elan M."/>
            <person name="Osterman A.L."/>
            <person name="Nadler S."/>
            <person name="Subbotin S.A."/>
            <person name="Evtushenko L.I."/>
        </authorList>
    </citation>
    <scope>NUCLEOTIDE SEQUENCE [LARGE SCALE GENOMIC DNA]</scope>
    <source>
        <strain evidence="5">VKM Ac-2761</strain>
    </source>
</reference>